<feature type="coiled-coil region" evidence="12">
    <location>
        <begin position="518"/>
        <end position="615"/>
    </location>
</feature>
<evidence type="ECO:0000256" key="3">
    <source>
        <dbReference type="ARBA" id="ARBA00007050"/>
    </source>
</evidence>
<evidence type="ECO:0000259" key="15">
    <source>
        <dbReference type="Pfam" id="PF03801"/>
    </source>
</evidence>
<evidence type="ECO:0000256" key="9">
    <source>
        <dbReference type="ARBA" id="ARBA00023242"/>
    </source>
</evidence>
<comment type="subcellular location">
    <subcellularLocation>
        <location evidence="2">Chromosome</location>
        <location evidence="2">Centromere</location>
        <location evidence="2">Kinetochore</location>
    </subcellularLocation>
    <subcellularLocation>
        <location evidence="1">Nucleus</location>
    </subcellularLocation>
</comment>
<comment type="caution">
    <text evidence="16">The sequence shown here is derived from an EMBL/GenBank/DDBJ whole genome shotgun (WGS) entry which is preliminary data.</text>
</comment>
<keyword evidence="14" id="KW-0472">Membrane</keyword>
<dbReference type="EMBL" id="JAHXZJ010000001">
    <property type="protein sequence ID" value="KAH0568077.1"/>
    <property type="molecule type" value="Genomic_DNA"/>
</dbReference>
<sequence length="845" mass="98895">MRKTSNGRKSSLNPVRVSILDRDDKVRSEPRVSNISKSKALSGTDNSQIPRPRIRSASSERGSIRRSNLKPPTVLGKKASLGSHNQLTTPITPRVSSNKPYLDLPTGPRGRSPSAERASGLNSNNSSKKDTRPLNDKNFQSQMLNRIDTFFNDAHQSSMLNANGSLRPVSLKIFVSASDFLLKLLHVKQELSSNNYMEELPKIAKKIHYPGTMAKSWLKTANTMHSWPHVLGWLSWLVEISEAKVVAFEKFQLHSIPFVDDEEGEIINRNKFTKLLELYIAWNDGQFEQEEDLIKKYAENIADNLGCTDENKVRVDEEALETKKKYDELDKQYEQMLNKFQESKDQIRLLEEDEMKQETYENAQIQTSKDEQIRIQKLENDTDNLNKEKERLLKKNNELNECIKTQSMTVEERDEIVKKCAELTKYLKTFDEHLEELRREVWTLDIKYSSMLDKLNSAVLAYNKDIVINITENSDLYTLPCSSLNDFKIMNDLKPKVDAIKHLNDNMKKQYNNFTSMINLHMNQLESLQDKKKLMEQEKDERLSKNDEKKLLIKNIKLRAKQDETKLRDLNKKLEDEIKSLRESLPDIQVEVNELLEAQEKLDAVERRRIYLENSAEKFFHSNNVIHNIKYFQTLQTTYKLRNTESLYKYRILKPRATINIYQIRNNLDTKLEVDTNVLNNVILYKYEKPNYFKYMTVFSVLQFSLFTVITYFLIDWLPEFKDDDSIFTYAKRNVLYLSTFLLPFIGGVGSSAIIWLFTIRSVKYIILLKGGKKVTIVTYHPWKDNFQFTVPVEKIYVKKHRQELNRIMTLGVKNKPFYFMLNNDGIFVNPNLYDYAIGYYKKEK</sequence>
<evidence type="ECO:0000313" key="16">
    <source>
        <dbReference type="EMBL" id="KAH0568077.1"/>
    </source>
</evidence>
<dbReference type="GO" id="GO:0051301">
    <property type="term" value="P:cell division"/>
    <property type="evidence" value="ECO:0007669"/>
    <property type="project" value="UniProtKB-KW"/>
</dbReference>
<evidence type="ECO:0000256" key="6">
    <source>
        <dbReference type="ARBA" id="ARBA00022776"/>
    </source>
</evidence>
<dbReference type="GO" id="GO:0051315">
    <property type="term" value="P:attachment of mitotic spindle microtubules to kinetochore"/>
    <property type="evidence" value="ECO:0007669"/>
    <property type="project" value="InterPro"/>
</dbReference>
<dbReference type="Pfam" id="PF03801">
    <property type="entry name" value="Ndc80_HEC"/>
    <property type="match status" value="1"/>
</dbReference>
<evidence type="ECO:0000256" key="4">
    <source>
        <dbReference type="ARBA" id="ARBA00022454"/>
    </source>
</evidence>
<keyword evidence="4" id="KW-0158">Chromosome</keyword>
<comment type="similarity">
    <text evidence="3">Belongs to the NDC80/HEC1 family.</text>
</comment>
<feature type="coiled-coil region" evidence="12">
    <location>
        <begin position="312"/>
        <end position="440"/>
    </location>
</feature>
<keyword evidence="10" id="KW-0131">Cell cycle</keyword>
<feature type="compositionally biased region" description="Basic and acidic residues" evidence="13">
    <location>
        <begin position="19"/>
        <end position="30"/>
    </location>
</feature>
<evidence type="ECO:0000256" key="14">
    <source>
        <dbReference type="SAM" id="Phobius"/>
    </source>
</evidence>
<organism evidence="16 17">
    <name type="scientific">Cotesia glomerata</name>
    <name type="common">Lepidopteran parasitic wasp</name>
    <name type="synonym">Apanteles glomeratus</name>
    <dbReference type="NCBI Taxonomy" id="32391"/>
    <lineage>
        <taxon>Eukaryota</taxon>
        <taxon>Metazoa</taxon>
        <taxon>Ecdysozoa</taxon>
        <taxon>Arthropoda</taxon>
        <taxon>Hexapoda</taxon>
        <taxon>Insecta</taxon>
        <taxon>Pterygota</taxon>
        <taxon>Neoptera</taxon>
        <taxon>Endopterygota</taxon>
        <taxon>Hymenoptera</taxon>
        <taxon>Apocrita</taxon>
        <taxon>Ichneumonoidea</taxon>
        <taxon>Braconidae</taxon>
        <taxon>Microgastrinae</taxon>
        <taxon>Cotesia</taxon>
    </lineage>
</organism>
<keyword evidence="9" id="KW-0539">Nucleus</keyword>
<keyword evidence="7" id="KW-0995">Kinetochore</keyword>
<evidence type="ECO:0000256" key="11">
    <source>
        <dbReference type="ARBA" id="ARBA00023328"/>
    </source>
</evidence>
<evidence type="ECO:0000256" key="12">
    <source>
        <dbReference type="SAM" id="Coils"/>
    </source>
</evidence>
<dbReference type="InterPro" id="IPR055260">
    <property type="entry name" value="Ndc80_CH"/>
</dbReference>
<feature type="transmembrane region" description="Helical" evidence="14">
    <location>
        <begin position="735"/>
        <end position="760"/>
    </location>
</feature>
<feature type="compositionally biased region" description="Polar residues" evidence="13">
    <location>
        <begin position="82"/>
        <end position="99"/>
    </location>
</feature>
<keyword evidence="6" id="KW-0498">Mitosis</keyword>
<dbReference type="Pfam" id="PF06979">
    <property type="entry name" value="TMEM70"/>
    <property type="match status" value="1"/>
</dbReference>
<evidence type="ECO:0000256" key="2">
    <source>
        <dbReference type="ARBA" id="ARBA00004629"/>
    </source>
</evidence>
<feature type="transmembrane region" description="Helical" evidence="14">
    <location>
        <begin position="695"/>
        <end position="715"/>
    </location>
</feature>
<dbReference type="PANTHER" id="PTHR10643">
    <property type="entry name" value="KINETOCHORE PROTEIN NDC80"/>
    <property type="match status" value="1"/>
</dbReference>
<keyword evidence="14" id="KW-0812">Transmembrane</keyword>
<evidence type="ECO:0000313" key="17">
    <source>
        <dbReference type="Proteomes" id="UP000826195"/>
    </source>
</evidence>
<evidence type="ECO:0000256" key="1">
    <source>
        <dbReference type="ARBA" id="ARBA00004123"/>
    </source>
</evidence>
<dbReference type="GO" id="GO:0005634">
    <property type="term" value="C:nucleus"/>
    <property type="evidence" value="ECO:0007669"/>
    <property type="project" value="UniProtKB-SubCell"/>
</dbReference>
<feature type="domain" description="Kinetochore protein Ndc80 CH" evidence="15">
    <location>
        <begin position="116"/>
        <end position="242"/>
    </location>
</feature>
<keyword evidence="17" id="KW-1185">Reference proteome</keyword>
<dbReference type="InterPro" id="IPR005550">
    <property type="entry name" value="Kinetochore_Ndc80"/>
</dbReference>
<reference evidence="16 17" key="1">
    <citation type="journal article" date="2021" name="J. Hered.">
        <title>A chromosome-level genome assembly of the parasitoid wasp, Cotesia glomerata (Hymenoptera: Braconidae).</title>
        <authorList>
            <person name="Pinto B.J."/>
            <person name="Weis J.J."/>
            <person name="Gamble T."/>
            <person name="Ode P.J."/>
            <person name="Paul R."/>
            <person name="Zaspel J.M."/>
        </authorList>
    </citation>
    <scope>NUCLEOTIDE SEQUENCE [LARGE SCALE GENOMIC DNA]</scope>
    <source>
        <strain evidence="16">CgM1</strain>
    </source>
</reference>
<keyword evidence="5" id="KW-0132">Cell division</keyword>
<evidence type="ECO:0000256" key="8">
    <source>
        <dbReference type="ARBA" id="ARBA00023054"/>
    </source>
</evidence>
<evidence type="ECO:0000256" key="13">
    <source>
        <dbReference type="SAM" id="MobiDB-lite"/>
    </source>
</evidence>
<feature type="region of interest" description="Disordered" evidence="13">
    <location>
        <begin position="1"/>
        <end position="136"/>
    </location>
</feature>
<dbReference type="Gene3D" id="1.10.418.30">
    <property type="entry name" value="Ncd80 complex, Ncd80 subunit"/>
    <property type="match status" value="1"/>
</dbReference>
<feature type="compositionally biased region" description="Polar residues" evidence="13">
    <location>
        <begin position="31"/>
        <end position="49"/>
    </location>
</feature>
<dbReference type="Proteomes" id="UP000826195">
    <property type="component" value="Unassembled WGS sequence"/>
</dbReference>
<dbReference type="PANTHER" id="PTHR10643:SF2">
    <property type="entry name" value="KINETOCHORE PROTEIN NDC80 HOMOLOG"/>
    <property type="match status" value="1"/>
</dbReference>
<accession>A0AAV7J981</accession>
<dbReference type="InterPro" id="IPR038273">
    <property type="entry name" value="Ndc80_sf"/>
</dbReference>
<evidence type="ECO:0000256" key="5">
    <source>
        <dbReference type="ARBA" id="ARBA00022618"/>
    </source>
</evidence>
<dbReference type="InterPro" id="IPR045325">
    <property type="entry name" value="TMEM70/TMEM186/TMEM223"/>
</dbReference>
<protein>
    <recommendedName>
        <fullName evidence="15">Kinetochore protein Ndc80 CH domain-containing protein</fullName>
    </recommendedName>
</protein>
<keyword evidence="14" id="KW-1133">Transmembrane helix</keyword>
<evidence type="ECO:0000256" key="10">
    <source>
        <dbReference type="ARBA" id="ARBA00023306"/>
    </source>
</evidence>
<evidence type="ECO:0000256" key="7">
    <source>
        <dbReference type="ARBA" id="ARBA00022838"/>
    </source>
</evidence>
<dbReference type="GO" id="GO:0031262">
    <property type="term" value="C:Ndc80 complex"/>
    <property type="evidence" value="ECO:0007669"/>
    <property type="project" value="InterPro"/>
</dbReference>
<name>A0AAV7J981_COTGL</name>
<keyword evidence="8 12" id="KW-0175">Coiled coil</keyword>
<proteinExistence type="inferred from homology"/>
<keyword evidence="11" id="KW-0137">Centromere</keyword>
<dbReference type="AlphaFoldDB" id="A0AAV7J981"/>
<gene>
    <name evidence="16" type="ORF">KQX54_018143</name>
</gene>